<dbReference type="InterPro" id="IPR036087">
    <property type="entry name" value="Nict_dMeBzImd_PRibTrfase_sf"/>
</dbReference>
<keyword evidence="3" id="KW-1185">Reference proteome</keyword>
<dbReference type="InterPro" id="IPR002805">
    <property type="entry name" value="Nict_dMeBzImd_PRibTrfase_arc"/>
</dbReference>
<dbReference type="RefSeq" id="WP_340525451.1">
    <property type="nucleotide sequence ID" value="NZ_JBBLXS010000239.1"/>
</dbReference>
<dbReference type="SUPFAM" id="SSF52733">
    <property type="entry name" value="Nicotinate mononucleotide:5,6-dimethylbenzimidazole phosphoribosyltransferase (CobT)"/>
    <property type="match status" value="1"/>
</dbReference>
<dbReference type="Proteomes" id="UP001384579">
    <property type="component" value="Unassembled WGS sequence"/>
</dbReference>
<sequence>MINIYTEIQQGNRWVESYGGKKPLFACILGFTDTGLIPGISAAGATPHDRQFTCLADAEFLYNGPQIQPQYPLPPLEAGASPVLISRAVVEALEIPLYLFNAGLPLFPPVPTIDLGGQRAKCLTSGKALALETVEHLLVQGLMWGAKLAATTNDSYVILGECVVGGTTTALAVLMGLGIAAAGKVNSSHPQCNHAQKLAAVTTGLEMVGWKMGGKISPLELVAAVGDPMQIATAAMAIAASRTCGVMLAGGTQMLAVYALMEAIAREYALVWCPERVVVGTTGWVAQDPTGDTVGLAKDVGGVPLLAAQLSFAGSAYPQLQAYDRGYVKEGVGAGACAIASNIMANWTPSQLLEAVEVLASRLSNN</sequence>
<protein>
    <recommendedName>
        <fullName evidence="1">UPF0284 protein WMG39_17515</fullName>
    </recommendedName>
</protein>
<evidence type="ECO:0000256" key="1">
    <source>
        <dbReference type="HAMAP-Rule" id="MF_01086"/>
    </source>
</evidence>
<comment type="similarity">
    <text evidence="1">Belongs to the UPF0284 family.</text>
</comment>
<dbReference type="GO" id="GO:0016757">
    <property type="term" value="F:glycosyltransferase activity"/>
    <property type="evidence" value="ECO:0007669"/>
    <property type="project" value="UniProtKB-KW"/>
</dbReference>
<name>A0ABU8YQL3_9CYAN</name>
<dbReference type="HAMAP" id="MF_01086">
    <property type="entry name" value="UPF0284"/>
    <property type="match status" value="1"/>
</dbReference>
<accession>A0ABU8YQL3</accession>
<keyword evidence="2" id="KW-0328">Glycosyltransferase</keyword>
<dbReference type="EMBL" id="JBBLXS010000239">
    <property type="protein sequence ID" value="MEK0186635.1"/>
    <property type="molecule type" value="Genomic_DNA"/>
</dbReference>
<dbReference type="PANTHER" id="PTHR38811:SF1">
    <property type="entry name" value="UPF0284 PROTEIN SLL1500"/>
    <property type="match status" value="1"/>
</dbReference>
<dbReference type="CDD" id="cd02439">
    <property type="entry name" value="DMB-PRT_CobT"/>
    <property type="match status" value="1"/>
</dbReference>
<dbReference type="InterPro" id="IPR003200">
    <property type="entry name" value="Nict_dMeBzImd_PRibTrfase"/>
</dbReference>
<dbReference type="Gene3D" id="3.40.50.10210">
    <property type="match status" value="1"/>
</dbReference>
<evidence type="ECO:0000313" key="3">
    <source>
        <dbReference type="Proteomes" id="UP001384579"/>
    </source>
</evidence>
<reference evidence="2 3" key="1">
    <citation type="journal article" date="2020" name="Harmful Algae">
        <title>Molecular and morphological characterization of a novel dihydroanatoxin-a producing Microcoleus species (cyanobacteria) from the Russian River, California, USA.</title>
        <authorList>
            <person name="Conklin K.Y."/>
            <person name="Stancheva R."/>
            <person name="Otten T.G."/>
            <person name="Fadness R."/>
            <person name="Boyer G.L."/>
            <person name="Read B."/>
            <person name="Zhang X."/>
            <person name="Sheath R.G."/>
        </authorList>
    </citation>
    <scope>NUCLEOTIDE SEQUENCE [LARGE SCALE GENOMIC DNA]</scope>
    <source>
        <strain evidence="2 3">PTRS2</strain>
    </source>
</reference>
<dbReference type="NCBIfam" id="NF003373">
    <property type="entry name" value="PRK04447.1-6"/>
    <property type="match status" value="1"/>
</dbReference>
<dbReference type="PANTHER" id="PTHR38811">
    <property type="match status" value="1"/>
</dbReference>
<evidence type="ECO:0000313" key="2">
    <source>
        <dbReference type="EMBL" id="MEK0186635.1"/>
    </source>
</evidence>
<gene>
    <name evidence="2" type="primary">cobT</name>
    <name evidence="2" type="ORF">WMG39_17515</name>
</gene>
<proteinExistence type="inferred from homology"/>
<comment type="caution">
    <text evidence="2">The sequence shown here is derived from an EMBL/GenBank/DDBJ whole genome shotgun (WGS) entry which is preliminary data.</text>
</comment>
<organism evidence="2 3">
    <name type="scientific">Microcoleus anatoxicus PTRS2</name>
    <dbReference type="NCBI Taxonomy" id="2705321"/>
    <lineage>
        <taxon>Bacteria</taxon>
        <taxon>Bacillati</taxon>
        <taxon>Cyanobacteriota</taxon>
        <taxon>Cyanophyceae</taxon>
        <taxon>Oscillatoriophycideae</taxon>
        <taxon>Oscillatoriales</taxon>
        <taxon>Microcoleaceae</taxon>
        <taxon>Microcoleus</taxon>
        <taxon>Microcoleus anatoxicus</taxon>
    </lineage>
</organism>
<keyword evidence="2" id="KW-0808">Transferase</keyword>
<dbReference type="NCBIfam" id="TIGR00303">
    <property type="entry name" value="nicotinate mononucleotide-dependent phosphoribosyltransferase CobT"/>
    <property type="match status" value="1"/>
</dbReference>